<feature type="binding site" evidence="5">
    <location>
        <position position="126"/>
    </location>
    <ligand>
        <name>ATP</name>
        <dbReference type="ChEBI" id="CHEBI:30616"/>
    </ligand>
</feature>
<dbReference type="KEGG" id="prf:PeribacterA2_0028"/>
<evidence type="ECO:0000256" key="7">
    <source>
        <dbReference type="RuleBase" id="RU003331"/>
    </source>
</evidence>
<comment type="similarity">
    <text evidence="5 6">Belongs to the adenylate kinase family.</text>
</comment>
<dbReference type="PANTHER" id="PTHR23359">
    <property type="entry name" value="NUCLEOTIDE KINASE"/>
    <property type="match status" value="1"/>
</dbReference>
<keyword evidence="4 5" id="KW-0418">Kinase</keyword>
<keyword evidence="3 5" id="KW-0547">Nucleotide-binding</keyword>
<accession>A0A0S1S9X1</accession>
<keyword evidence="1 5" id="KW-0808">Transferase</keyword>
<dbReference type="PROSITE" id="PS00113">
    <property type="entry name" value="ADENYLATE_KINASE"/>
    <property type="match status" value="1"/>
</dbReference>
<dbReference type="UniPathway" id="UPA00588">
    <property type="reaction ID" value="UER00649"/>
</dbReference>
<feature type="binding site" evidence="5">
    <location>
        <position position="144"/>
    </location>
    <ligand>
        <name>AMP</name>
        <dbReference type="ChEBI" id="CHEBI:456215"/>
    </ligand>
</feature>
<comment type="pathway">
    <text evidence="5">Purine metabolism; AMP biosynthesis via salvage pathway; AMP from ADP: step 1/1.</text>
</comment>
<dbReference type="CDD" id="cd01428">
    <property type="entry name" value="ADK"/>
    <property type="match status" value="1"/>
</dbReference>
<evidence type="ECO:0000256" key="1">
    <source>
        <dbReference type="ARBA" id="ARBA00022679"/>
    </source>
</evidence>
<feature type="binding site" evidence="5">
    <location>
        <begin position="10"/>
        <end position="15"/>
    </location>
    <ligand>
        <name>ATP</name>
        <dbReference type="ChEBI" id="CHEBI:30616"/>
    </ligand>
</feature>
<dbReference type="AlphaFoldDB" id="A0A0S1SL00"/>
<dbReference type="Gene3D" id="3.40.50.300">
    <property type="entry name" value="P-loop containing nucleotide triphosphate hydrolases"/>
    <property type="match status" value="1"/>
</dbReference>
<dbReference type="PRINTS" id="PR00094">
    <property type="entry name" value="ADENYLTKNASE"/>
</dbReference>
<dbReference type="HAMAP" id="MF_00235">
    <property type="entry name" value="Adenylate_kinase_Adk"/>
    <property type="match status" value="1"/>
</dbReference>
<accession>A0A0S1SMW3</accession>
<comment type="domain">
    <text evidence="5">Consists of three domains, a large central CORE domain and two small peripheral domains, NMPbind and LID, which undergo movements during catalysis. The LID domain closes over the site of phosphoryl transfer upon ATP binding. Assembling and dissambling the active center during each catalytic cycle provides an effective means to prevent ATP hydrolysis.</text>
</comment>
<dbReference type="Proteomes" id="UP000069135">
    <property type="component" value="Chromosome"/>
</dbReference>
<dbReference type="GO" id="GO:0044209">
    <property type="term" value="P:AMP salvage"/>
    <property type="evidence" value="ECO:0007669"/>
    <property type="project" value="UniProtKB-UniRule"/>
</dbReference>
<accession>A0A0S1STW7</accession>
<dbReference type="Pfam" id="PF00406">
    <property type="entry name" value="ADK"/>
    <property type="match status" value="1"/>
</dbReference>
<accession>A0A0S1SMT0</accession>
<comment type="function">
    <text evidence="5">Catalyzes the reversible transfer of the terminal phosphate group between ATP and AMP. Plays an important role in cellular energy homeostasis and in adenine nucleotide metabolism.</text>
</comment>
<dbReference type="InterPro" id="IPR000850">
    <property type="entry name" value="Adenylat/UMP-CMP_kin"/>
</dbReference>
<proteinExistence type="inferred from homology"/>
<name>A0A0S1SL00_9BACT</name>
<feature type="binding site" evidence="5">
    <location>
        <position position="132"/>
    </location>
    <ligand>
        <name>AMP</name>
        <dbReference type="ChEBI" id="CHEBI:456215"/>
    </ligand>
</feature>
<dbReference type="InterPro" id="IPR033690">
    <property type="entry name" value="Adenylat_kinase_CS"/>
</dbReference>
<reference evidence="8 9" key="2">
    <citation type="journal article" date="2016" name="PeerJ">
        <title>Analysis of five complete genome sequences for members of the class Peribacteria in the recently recognized Peregrinibacteria bacterial phylum.</title>
        <authorList>
            <person name="Anantharaman K."/>
            <person name="Brown C.T."/>
            <person name="Burstein D."/>
            <person name="Castelle C.J."/>
            <person name="Probst A.J."/>
            <person name="Thomas B.C."/>
            <person name="Williams K.H."/>
            <person name="Banfield J.F."/>
        </authorList>
    </citation>
    <scope>NUCLEOTIDE SEQUENCE [LARGE SCALE GENOMIC DNA]</scope>
    <source>
        <strain evidence="8">RIFOXYD1_FULL_PER-ii_59_16</strain>
    </source>
</reference>
<feature type="binding site" evidence="5">
    <location>
        <position position="36"/>
    </location>
    <ligand>
        <name>AMP</name>
        <dbReference type="ChEBI" id="CHEBI:456215"/>
    </ligand>
</feature>
<protein>
    <recommendedName>
        <fullName evidence="5 7">Adenylate kinase</fullName>
        <shortName evidence="5">AK</shortName>
        <ecNumber evidence="5 7">2.7.4.3</ecNumber>
    </recommendedName>
    <alternativeName>
        <fullName evidence="5">ATP-AMP transphosphorylase</fullName>
    </alternativeName>
    <alternativeName>
        <fullName evidence="5">ATP:AMP phosphotransferase</fullName>
    </alternativeName>
    <alternativeName>
        <fullName evidence="5">Adenylate monophosphate kinase</fullName>
    </alternativeName>
</protein>
<gene>
    <name evidence="5" type="primary">adk</name>
    <name evidence="8" type="ORF">PeribacterD1_0028</name>
</gene>
<dbReference type="STRING" id="1735162.PeribacterB2_0028"/>
<dbReference type="GO" id="GO:0005737">
    <property type="term" value="C:cytoplasm"/>
    <property type="evidence" value="ECO:0007669"/>
    <property type="project" value="UniProtKB-SubCell"/>
</dbReference>
<dbReference type="PATRIC" id="fig|1735161.3.peg.29"/>
<dbReference type="SUPFAM" id="SSF52540">
    <property type="entry name" value="P-loop containing nucleoside triphosphate hydrolases"/>
    <property type="match status" value="1"/>
</dbReference>
<evidence type="ECO:0000313" key="8">
    <source>
        <dbReference type="EMBL" id="ALM12733.1"/>
    </source>
</evidence>
<keyword evidence="5" id="KW-0963">Cytoplasm</keyword>
<dbReference type="EMBL" id="CP013065">
    <property type="protein sequence ID" value="ALM12733.1"/>
    <property type="molecule type" value="Genomic_DNA"/>
</dbReference>
<dbReference type="EC" id="2.7.4.3" evidence="5 7"/>
<comment type="subunit">
    <text evidence="5 7">Monomer.</text>
</comment>
<dbReference type="InterPro" id="IPR027417">
    <property type="entry name" value="P-loop_NTPase"/>
</dbReference>
<evidence type="ECO:0000256" key="4">
    <source>
        <dbReference type="ARBA" id="ARBA00022777"/>
    </source>
</evidence>
<accession>A0A0S1SL00</accession>
<evidence type="ECO:0000256" key="5">
    <source>
        <dbReference type="HAMAP-Rule" id="MF_00235"/>
    </source>
</evidence>
<feature type="binding site" evidence="5">
    <location>
        <begin position="57"/>
        <end position="59"/>
    </location>
    <ligand>
        <name>AMP</name>
        <dbReference type="ChEBI" id="CHEBI:456215"/>
    </ligand>
</feature>
<dbReference type="GO" id="GO:0004017">
    <property type="term" value="F:AMP kinase activity"/>
    <property type="evidence" value="ECO:0007669"/>
    <property type="project" value="UniProtKB-UniRule"/>
</dbReference>
<organism evidence="8 9">
    <name type="scientific">Candidatus Peribacter riflensis</name>
    <dbReference type="NCBI Taxonomy" id="1735162"/>
    <lineage>
        <taxon>Bacteria</taxon>
        <taxon>Candidatus Peregrinibacteriota</taxon>
        <taxon>Candidatus Peribacteria</taxon>
        <taxon>Candidatus Peribacterales</taxon>
        <taxon>Candidatus Peribacteraceae</taxon>
        <taxon>Candidatus Peribacter</taxon>
    </lineage>
</organism>
<evidence type="ECO:0000256" key="2">
    <source>
        <dbReference type="ARBA" id="ARBA00022727"/>
    </source>
</evidence>
<comment type="catalytic activity">
    <reaction evidence="5 7">
        <text>AMP + ATP = 2 ADP</text>
        <dbReference type="Rhea" id="RHEA:12973"/>
        <dbReference type="ChEBI" id="CHEBI:30616"/>
        <dbReference type="ChEBI" id="CHEBI:456215"/>
        <dbReference type="ChEBI" id="CHEBI:456216"/>
        <dbReference type="EC" id="2.7.4.3"/>
    </reaction>
</comment>
<reference evidence="9" key="1">
    <citation type="submission" date="2015-10" db="EMBL/GenBank/DDBJ databases">
        <title>Analysis of five complete genome sequences for members of the class Peribacteria in the recently recognized Peregrinibacteria bacterial phylum.</title>
        <authorList>
            <person name="Anantharaman K."/>
            <person name="Brown C.T."/>
            <person name="Burstein D."/>
            <person name="Castelle C.J."/>
            <person name="Probst A.J."/>
            <person name="Thomas B.C."/>
            <person name="Williams K.H."/>
            <person name="Banfield J.F."/>
        </authorList>
    </citation>
    <scope>NUCLEOTIDE SEQUENCE [LARGE SCALE GENOMIC DNA]</scope>
</reference>
<evidence type="ECO:0000256" key="6">
    <source>
        <dbReference type="RuleBase" id="RU003330"/>
    </source>
</evidence>
<sequence length="186" mass="20799">MDLVLFGIQGSGKGTQAKRLCAEFDFEMFEAGGELRKIAAGGSKLGATVKSYIDVGKLVPFEIIMQVVKEAILARPKSQKILFDGIPRDQDQMTAFDAIMAEAGRDFRCIEIELSEEEGVQRILGRAQVEGRKDDADETIIRRRMKTFFEKTKPVIERYKAAGKLTEVDGRGTVEEVYEAMRKLIS</sequence>
<comment type="caution">
    <text evidence="5">Lacks conserved residue(s) required for the propagation of feature annotation.</text>
</comment>
<dbReference type="GO" id="GO:0005524">
    <property type="term" value="F:ATP binding"/>
    <property type="evidence" value="ECO:0007669"/>
    <property type="project" value="UniProtKB-UniRule"/>
</dbReference>
<keyword evidence="2 5" id="KW-0545">Nucleotide biosynthesis</keyword>
<evidence type="ECO:0000313" key="9">
    <source>
        <dbReference type="Proteomes" id="UP000069135"/>
    </source>
</evidence>
<comment type="subcellular location">
    <subcellularLocation>
        <location evidence="5 7">Cytoplasm</location>
    </subcellularLocation>
</comment>
<feature type="binding site" evidence="5">
    <location>
        <position position="92"/>
    </location>
    <ligand>
        <name>AMP</name>
        <dbReference type="ChEBI" id="CHEBI:456215"/>
    </ligand>
</feature>
<feature type="region of interest" description="NMP" evidence="5">
    <location>
        <begin position="30"/>
        <end position="59"/>
    </location>
</feature>
<evidence type="ECO:0000256" key="3">
    <source>
        <dbReference type="ARBA" id="ARBA00022741"/>
    </source>
</evidence>
<dbReference type="NCBIfam" id="NF011100">
    <property type="entry name" value="PRK14527.1"/>
    <property type="match status" value="1"/>
</dbReference>
<keyword evidence="5 7" id="KW-0067">ATP-binding</keyword>
<feature type="binding site" evidence="5">
    <location>
        <position position="172"/>
    </location>
    <ligand>
        <name>ATP</name>
        <dbReference type="ChEBI" id="CHEBI:30616"/>
    </ligand>
</feature>